<protein>
    <submittedName>
        <fullName evidence="2">Uncharacterized protein</fullName>
    </submittedName>
</protein>
<feature type="compositionally biased region" description="Acidic residues" evidence="1">
    <location>
        <begin position="155"/>
        <end position="165"/>
    </location>
</feature>
<name>A0A4Y7LK11_PAPSO</name>
<reference evidence="2 3" key="1">
    <citation type="journal article" date="2018" name="Science">
        <title>The opium poppy genome and morphinan production.</title>
        <authorList>
            <person name="Guo L."/>
            <person name="Winzer T."/>
            <person name="Yang X."/>
            <person name="Li Y."/>
            <person name="Ning Z."/>
            <person name="He Z."/>
            <person name="Teodor R."/>
            <person name="Lu Y."/>
            <person name="Bowser T.A."/>
            <person name="Graham I.A."/>
            <person name="Ye K."/>
        </authorList>
    </citation>
    <scope>NUCLEOTIDE SEQUENCE [LARGE SCALE GENOMIC DNA]</scope>
    <source>
        <strain evidence="3">cv. HN1</strain>
        <tissue evidence="2">Leaves</tissue>
    </source>
</reference>
<keyword evidence="3" id="KW-1185">Reference proteome</keyword>
<accession>A0A4Y7LK11</accession>
<dbReference type="Gramene" id="RZC84455">
    <property type="protein sequence ID" value="RZC84455"/>
    <property type="gene ID" value="C5167_047242"/>
</dbReference>
<evidence type="ECO:0000256" key="1">
    <source>
        <dbReference type="SAM" id="MobiDB-lite"/>
    </source>
</evidence>
<sequence length="165" mass="18456">MRIGKYVKNPVRSFRVEEYHTNKLPPIKKNSLRCGIKEWLKMMVSKCLFSTPEKVQSTSRIHIERGAAPVNIDPSLIITPKKRIIYGKSPELLRRSDRLAKKSIAAVSGSLGSVNDEAQNDNNCSVVEECHPKGKEVVVVPSDTDSRDSASRYDSEDEEGTLSIQ</sequence>
<proteinExistence type="predicted"/>
<dbReference type="EMBL" id="CM010725">
    <property type="protein sequence ID" value="RZC84455.1"/>
    <property type="molecule type" value="Genomic_DNA"/>
</dbReference>
<organism evidence="2 3">
    <name type="scientific">Papaver somniferum</name>
    <name type="common">Opium poppy</name>
    <dbReference type="NCBI Taxonomy" id="3469"/>
    <lineage>
        <taxon>Eukaryota</taxon>
        <taxon>Viridiplantae</taxon>
        <taxon>Streptophyta</taxon>
        <taxon>Embryophyta</taxon>
        <taxon>Tracheophyta</taxon>
        <taxon>Spermatophyta</taxon>
        <taxon>Magnoliopsida</taxon>
        <taxon>Ranunculales</taxon>
        <taxon>Papaveraceae</taxon>
        <taxon>Papaveroideae</taxon>
        <taxon>Papaver</taxon>
    </lineage>
</organism>
<feature type="compositionally biased region" description="Basic and acidic residues" evidence="1">
    <location>
        <begin position="144"/>
        <end position="154"/>
    </location>
</feature>
<evidence type="ECO:0000313" key="3">
    <source>
        <dbReference type="Proteomes" id="UP000316621"/>
    </source>
</evidence>
<dbReference type="Proteomes" id="UP000316621">
    <property type="component" value="Chromosome 11"/>
</dbReference>
<feature type="region of interest" description="Disordered" evidence="1">
    <location>
        <begin position="135"/>
        <end position="165"/>
    </location>
</feature>
<gene>
    <name evidence="2" type="ORF">C5167_047242</name>
</gene>
<evidence type="ECO:0000313" key="2">
    <source>
        <dbReference type="EMBL" id="RZC84455.1"/>
    </source>
</evidence>
<dbReference type="AlphaFoldDB" id="A0A4Y7LK11"/>